<sequence>MQGTLWQRVASRDRPRDQGLWNCRWTPRLSQTLAYVGHSSHAYLGVGVACRTFHLTVAPCPGYAPWTSRMLLNIGKYLLGRLLGRGSFAQARLSVILFNQIGSGVNSRRKIYGSTSLHFAQLMRLQQEAPPRYFIVWMLLVPEKFQAFFRGSSEQYGFLIKVIPPSIMGGQRNLSLNDSVCPFFLLSPLLPFLFFLSPYPVPGALLGVAILDVPHLRSLRLLLQEPEPKKEAPLLPPLPCKRTLFLSFFFFKSCFFYKREKTHANKNYEDGDPEEIKQMRLIELIEAICKNVAFTSFMILVFNELALSNEIPNGVHKVILRYGKSLVKPNQYSCRDHIVIGAGSDVGALLKPQTRILTFLEIHLSTCCKAANEKYKDNLIAIMGCTISGLGRMADAIQT</sequence>
<evidence type="ECO:0000313" key="1">
    <source>
        <dbReference type="EMBL" id="KAK7360124.1"/>
    </source>
</evidence>
<evidence type="ECO:0000313" key="2">
    <source>
        <dbReference type="Proteomes" id="UP001367508"/>
    </source>
</evidence>
<protein>
    <submittedName>
        <fullName evidence="1">Uncharacterized protein</fullName>
    </submittedName>
</protein>
<proteinExistence type="predicted"/>
<gene>
    <name evidence="1" type="ORF">VNO77_02102</name>
</gene>
<reference evidence="1 2" key="1">
    <citation type="submission" date="2024-01" db="EMBL/GenBank/DDBJ databases">
        <title>The genomes of 5 underutilized Papilionoideae crops provide insights into root nodulation and disease resistanc.</title>
        <authorList>
            <person name="Jiang F."/>
        </authorList>
    </citation>
    <scope>NUCLEOTIDE SEQUENCE [LARGE SCALE GENOMIC DNA]</scope>
    <source>
        <strain evidence="1">LVBAO_FW01</strain>
        <tissue evidence="1">Leaves</tissue>
    </source>
</reference>
<keyword evidence="2" id="KW-1185">Reference proteome</keyword>
<accession>A0AAN9R6X2</accession>
<organism evidence="1 2">
    <name type="scientific">Canavalia gladiata</name>
    <name type="common">Sword bean</name>
    <name type="synonym">Dolichos gladiatus</name>
    <dbReference type="NCBI Taxonomy" id="3824"/>
    <lineage>
        <taxon>Eukaryota</taxon>
        <taxon>Viridiplantae</taxon>
        <taxon>Streptophyta</taxon>
        <taxon>Embryophyta</taxon>
        <taxon>Tracheophyta</taxon>
        <taxon>Spermatophyta</taxon>
        <taxon>Magnoliopsida</taxon>
        <taxon>eudicotyledons</taxon>
        <taxon>Gunneridae</taxon>
        <taxon>Pentapetalae</taxon>
        <taxon>rosids</taxon>
        <taxon>fabids</taxon>
        <taxon>Fabales</taxon>
        <taxon>Fabaceae</taxon>
        <taxon>Papilionoideae</taxon>
        <taxon>50 kb inversion clade</taxon>
        <taxon>NPAAA clade</taxon>
        <taxon>indigoferoid/millettioid clade</taxon>
        <taxon>Phaseoleae</taxon>
        <taxon>Canavalia</taxon>
    </lineage>
</organism>
<name>A0AAN9R6X2_CANGL</name>
<dbReference type="AlphaFoldDB" id="A0AAN9R6X2"/>
<dbReference type="Proteomes" id="UP001367508">
    <property type="component" value="Unassembled WGS sequence"/>
</dbReference>
<comment type="caution">
    <text evidence="1">The sequence shown here is derived from an EMBL/GenBank/DDBJ whole genome shotgun (WGS) entry which is preliminary data.</text>
</comment>
<dbReference type="EMBL" id="JAYMYQ010000001">
    <property type="protein sequence ID" value="KAK7360124.1"/>
    <property type="molecule type" value="Genomic_DNA"/>
</dbReference>